<proteinExistence type="inferred from homology"/>
<keyword evidence="7" id="KW-1185">Reference proteome</keyword>
<sequence>MHPHLHTKDNVGCEEVMIALEQCHAQGFMWKAMGMCSDAKTELNKCLRAERVKMQAANRSGRSEKQDKVRQMWKEIDENS</sequence>
<keyword evidence="4" id="KW-0999">Mitochondrion inner membrane</keyword>
<evidence type="ECO:0000256" key="5">
    <source>
        <dbReference type="SAM" id="MobiDB-lite"/>
    </source>
</evidence>
<dbReference type="GO" id="GO:0005743">
    <property type="term" value="C:mitochondrial inner membrane"/>
    <property type="evidence" value="ECO:0007669"/>
    <property type="project" value="UniProtKB-SubCell"/>
</dbReference>
<evidence type="ECO:0000313" key="7">
    <source>
        <dbReference type="Proteomes" id="UP000182658"/>
    </source>
</evidence>
<evidence type="ECO:0000313" key="6">
    <source>
        <dbReference type="EMBL" id="OIW35237.1"/>
    </source>
</evidence>
<dbReference type="OrthoDB" id="532630at2759"/>
<organism evidence="6 7">
    <name type="scientific">Coniochaeta ligniaria NRRL 30616</name>
    <dbReference type="NCBI Taxonomy" id="1408157"/>
    <lineage>
        <taxon>Eukaryota</taxon>
        <taxon>Fungi</taxon>
        <taxon>Dikarya</taxon>
        <taxon>Ascomycota</taxon>
        <taxon>Pezizomycotina</taxon>
        <taxon>Sordariomycetes</taxon>
        <taxon>Sordariomycetidae</taxon>
        <taxon>Coniochaetales</taxon>
        <taxon>Coniochaetaceae</taxon>
        <taxon>Coniochaeta</taxon>
    </lineage>
</organism>
<keyword evidence="4" id="KW-0472">Membrane</keyword>
<evidence type="ECO:0000256" key="3">
    <source>
        <dbReference type="ARBA" id="ARBA00023157"/>
    </source>
</evidence>
<dbReference type="EMBL" id="KV875093">
    <property type="protein sequence ID" value="OIW35237.1"/>
    <property type="molecule type" value="Genomic_DNA"/>
</dbReference>
<evidence type="ECO:0000256" key="2">
    <source>
        <dbReference type="ARBA" id="ARBA00023128"/>
    </source>
</evidence>
<comment type="similarity">
    <text evidence="1 4">Belongs to the CMC family.</text>
</comment>
<dbReference type="AlphaFoldDB" id="A0A1J7J6Z3"/>
<dbReference type="Pfam" id="PF08583">
    <property type="entry name" value="Cmc1"/>
    <property type="match status" value="1"/>
</dbReference>
<name>A0A1J7J6Z3_9PEZI</name>
<evidence type="ECO:0000256" key="4">
    <source>
        <dbReference type="RuleBase" id="RU364104"/>
    </source>
</evidence>
<keyword evidence="2 4" id="KW-0496">Mitochondrion</keyword>
<dbReference type="STRING" id="1408157.A0A1J7J6Z3"/>
<protein>
    <recommendedName>
        <fullName evidence="4">COX assembly mitochondrial protein</fullName>
    </recommendedName>
</protein>
<dbReference type="InterPro" id="IPR013892">
    <property type="entry name" value="Cyt_c_biogenesis_Cmc1-like"/>
</dbReference>
<evidence type="ECO:0000256" key="1">
    <source>
        <dbReference type="ARBA" id="ARBA00007347"/>
    </source>
</evidence>
<gene>
    <name evidence="6" type="ORF">CONLIGDRAFT_627293</name>
</gene>
<keyword evidence="3" id="KW-1015">Disulfide bond</keyword>
<dbReference type="Proteomes" id="UP000182658">
    <property type="component" value="Unassembled WGS sequence"/>
</dbReference>
<dbReference type="PANTHER" id="PTHR22977:SF1">
    <property type="entry name" value="COX ASSEMBLY MITOCHONDRIAL PROTEIN 2 HOMOLOG"/>
    <property type="match status" value="1"/>
</dbReference>
<comment type="function">
    <text evidence="4">Required for mitochondrial cytochrome c oxidase (COX) assembly and respiration.</text>
</comment>
<dbReference type="FunCoup" id="A0A1J7J6Z3">
    <property type="interactions" value="63"/>
</dbReference>
<reference evidence="6 7" key="1">
    <citation type="submission" date="2016-10" db="EMBL/GenBank/DDBJ databases">
        <title>Draft genome sequence of Coniochaeta ligniaria NRRL30616, a lignocellulolytic fungus for bioabatement of inhibitors in plant biomass hydrolysates.</title>
        <authorList>
            <consortium name="DOE Joint Genome Institute"/>
            <person name="Jimenez D.J."/>
            <person name="Hector R.E."/>
            <person name="Riley R."/>
            <person name="Sun H."/>
            <person name="Grigoriev I.V."/>
            <person name="Van Elsas J.D."/>
            <person name="Nichols N.N."/>
        </authorList>
    </citation>
    <scope>NUCLEOTIDE SEQUENCE [LARGE SCALE GENOMIC DNA]</scope>
    <source>
        <strain evidence="6 7">NRRL 30616</strain>
    </source>
</reference>
<accession>A0A1J7J6Z3</accession>
<feature type="compositionally biased region" description="Basic and acidic residues" evidence="5">
    <location>
        <begin position="61"/>
        <end position="80"/>
    </location>
</feature>
<dbReference type="PANTHER" id="PTHR22977">
    <property type="entry name" value="COX ASSEMBLY MITOCHONDRIAL PROTEIN"/>
    <property type="match status" value="1"/>
</dbReference>
<dbReference type="InParanoid" id="A0A1J7J6Z3"/>
<feature type="region of interest" description="Disordered" evidence="5">
    <location>
        <begin position="55"/>
        <end position="80"/>
    </location>
</feature>
<keyword evidence="4" id="KW-0143">Chaperone</keyword>
<comment type="subcellular location">
    <subcellularLocation>
        <location evidence="4">Mitochondrion inner membrane</location>
    </subcellularLocation>
</comment>